<feature type="non-terminal residue" evidence="2">
    <location>
        <position position="1"/>
    </location>
</feature>
<protein>
    <submittedName>
        <fullName evidence="2">2039_t:CDS:1</fullName>
    </submittedName>
</protein>
<dbReference type="EMBL" id="CAJVPK010003985">
    <property type="protein sequence ID" value="CAG8632862.1"/>
    <property type="molecule type" value="Genomic_DNA"/>
</dbReference>
<name>A0A9N9GT77_9GLOM</name>
<feature type="non-terminal residue" evidence="2">
    <location>
        <position position="256"/>
    </location>
</feature>
<reference evidence="2" key="1">
    <citation type="submission" date="2021-06" db="EMBL/GenBank/DDBJ databases">
        <authorList>
            <person name="Kallberg Y."/>
            <person name="Tangrot J."/>
            <person name="Rosling A."/>
        </authorList>
    </citation>
    <scope>NUCLEOTIDE SEQUENCE</scope>
    <source>
        <strain evidence="2">AZ414A</strain>
    </source>
</reference>
<gene>
    <name evidence="2" type="ORF">DEBURN_LOCUS10847</name>
</gene>
<evidence type="ECO:0000313" key="3">
    <source>
        <dbReference type="Proteomes" id="UP000789706"/>
    </source>
</evidence>
<evidence type="ECO:0000313" key="2">
    <source>
        <dbReference type="EMBL" id="CAG8632862.1"/>
    </source>
</evidence>
<comment type="caution">
    <text evidence="2">The sequence shown here is derived from an EMBL/GenBank/DDBJ whole genome shotgun (WGS) entry which is preliminary data.</text>
</comment>
<feature type="region of interest" description="Disordered" evidence="1">
    <location>
        <begin position="1"/>
        <end position="24"/>
    </location>
</feature>
<sequence length="256" mass="29394">KILSKRQTKQQNESGMSIENGSRCPRWSTAIYGTRLNELDTTRRILKSKAMSVTRDIIAKTYGSKANSIGKENTDNNMKAIDNTKKDEKGKGKEIITETEKENNETNEQNITNTKTEDNGSVNSEDSFLSVHEEWRKKINLQKYKAWIKTGEVHGKNLKDKIEITGECRAKIVNTVLKTCHRCHAEDHLVIICLVAKDFEKYGQLYKRQRPQLYKSLMGRINMGTSYSDAVKNNINRKTKNNIMEKNDTTNENIMN</sequence>
<keyword evidence="3" id="KW-1185">Reference proteome</keyword>
<dbReference type="Proteomes" id="UP000789706">
    <property type="component" value="Unassembled WGS sequence"/>
</dbReference>
<accession>A0A9N9GT77</accession>
<feature type="compositionally biased region" description="Polar residues" evidence="1">
    <location>
        <begin position="9"/>
        <end position="20"/>
    </location>
</feature>
<evidence type="ECO:0000256" key="1">
    <source>
        <dbReference type="SAM" id="MobiDB-lite"/>
    </source>
</evidence>
<proteinExistence type="predicted"/>
<feature type="region of interest" description="Disordered" evidence="1">
    <location>
        <begin position="101"/>
        <end position="124"/>
    </location>
</feature>
<dbReference type="AlphaFoldDB" id="A0A9N9GT77"/>
<organism evidence="2 3">
    <name type="scientific">Diversispora eburnea</name>
    <dbReference type="NCBI Taxonomy" id="1213867"/>
    <lineage>
        <taxon>Eukaryota</taxon>
        <taxon>Fungi</taxon>
        <taxon>Fungi incertae sedis</taxon>
        <taxon>Mucoromycota</taxon>
        <taxon>Glomeromycotina</taxon>
        <taxon>Glomeromycetes</taxon>
        <taxon>Diversisporales</taxon>
        <taxon>Diversisporaceae</taxon>
        <taxon>Diversispora</taxon>
    </lineage>
</organism>